<feature type="binding site" evidence="11">
    <location>
        <begin position="199"/>
        <end position="206"/>
    </location>
    <ligand>
        <name>NAD(+)</name>
        <dbReference type="ChEBI" id="CHEBI:57540"/>
    </ligand>
</feature>
<comment type="miscellaneous">
    <text evidence="13">The active site is a redox-active disulfide bond.</text>
</comment>
<comment type="similarity">
    <text evidence="1 13">Belongs to the class-I pyridine nucleotide-disulfide oxidoreductase family.</text>
</comment>
<feature type="disulfide bond" description="Redox-active" evidence="12">
    <location>
        <begin position="43"/>
        <end position="48"/>
    </location>
</feature>
<keyword evidence="3 13" id="KW-0285">Flavoprotein</keyword>
<evidence type="ECO:0000256" key="6">
    <source>
        <dbReference type="ARBA" id="ARBA00023027"/>
    </source>
</evidence>
<feature type="binding site" evidence="11">
    <location>
        <begin position="336"/>
        <end position="339"/>
    </location>
    <ligand>
        <name>FAD</name>
        <dbReference type="ChEBI" id="CHEBI:57692"/>
    </ligand>
</feature>
<dbReference type="PANTHER" id="PTHR22912">
    <property type="entry name" value="DISULFIDE OXIDOREDUCTASE"/>
    <property type="match status" value="1"/>
</dbReference>
<dbReference type="InterPro" id="IPR004099">
    <property type="entry name" value="Pyr_nucl-diS_OxRdtase_dimer"/>
</dbReference>
<dbReference type="InterPro" id="IPR006258">
    <property type="entry name" value="Lipoamide_DH"/>
</dbReference>
<dbReference type="PROSITE" id="PS00076">
    <property type="entry name" value="PYRIDINE_REDOX_1"/>
    <property type="match status" value="1"/>
</dbReference>
<dbReference type="InterPro" id="IPR012999">
    <property type="entry name" value="Pyr_OxRdtase_I_AS"/>
</dbReference>
<protein>
    <recommendedName>
        <fullName evidence="2 13">Dihydrolipoyl dehydrogenase</fullName>
        <ecNumber evidence="2 13">1.8.1.4</ecNumber>
    </recommendedName>
</protein>
<accession>A0A1T4QCT0</accession>
<dbReference type="GO" id="GO:0006103">
    <property type="term" value="P:2-oxoglutarate metabolic process"/>
    <property type="evidence" value="ECO:0007669"/>
    <property type="project" value="TreeGrafter"/>
</dbReference>
<evidence type="ECO:0000256" key="7">
    <source>
        <dbReference type="ARBA" id="ARBA00023157"/>
    </source>
</evidence>
<dbReference type="AlphaFoldDB" id="A0A1T4QCT0"/>
<evidence type="ECO:0000256" key="8">
    <source>
        <dbReference type="ARBA" id="ARBA00023284"/>
    </source>
</evidence>
<dbReference type="OrthoDB" id="9786429at2"/>
<proteinExistence type="inferred from homology"/>
<dbReference type="GO" id="GO:0050660">
    <property type="term" value="F:flavin adenine dinucleotide binding"/>
    <property type="evidence" value="ECO:0007669"/>
    <property type="project" value="InterPro"/>
</dbReference>
<dbReference type="Pfam" id="PF07992">
    <property type="entry name" value="Pyr_redox_2"/>
    <property type="match status" value="1"/>
</dbReference>
<dbReference type="InterPro" id="IPR050151">
    <property type="entry name" value="Class-I_Pyr_Nuc-Dis_Oxidored"/>
</dbReference>
<evidence type="ECO:0000256" key="1">
    <source>
        <dbReference type="ARBA" id="ARBA00007532"/>
    </source>
</evidence>
<evidence type="ECO:0000256" key="10">
    <source>
        <dbReference type="PIRSR" id="PIRSR000350-2"/>
    </source>
</evidence>
<evidence type="ECO:0000259" key="14">
    <source>
        <dbReference type="Pfam" id="PF02852"/>
    </source>
</evidence>
<dbReference type="STRING" id="115783.SAMN02745119_02323"/>
<feature type="domain" description="FAD/NAD(P)-binding" evidence="15">
    <location>
        <begin position="5"/>
        <end position="345"/>
    </location>
</feature>
<keyword evidence="8 13" id="KW-0676">Redox-active center</keyword>
<dbReference type="RefSeq" id="WP_078790591.1">
    <property type="nucleotide sequence ID" value="NZ_FUWR01000013.1"/>
</dbReference>
<dbReference type="PIRSF" id="PIRSF000350">
    <property type="entry name" value="Mercury_reductase_MerA"/>
    <property type="match status" value="1"/>
</dbReference>
<keyword evidence="7" id="KW-1015">Disulfide bond</keyword>
<feature type="binding site" evidence="11">
    <location>
        <begin position="162"/>
        <end position="164"/>
    </location>
    <ligand>
        <name>FAD</name>
        <dbReference type="ChEBI" id="CHEBI:57692"/>
    </ligand>
</feature>
<sequence length="483" mass="51912">MSEQFDLIVIGAGPGGYVAAIRASQLGMKVAVVEKRATLGGVCLNEGCIPSKALLDSSEHFALARDKFALHGIEIDPPRLNLAAMQARKDDVVKKLTDGVAYLFKKNKIILFTGSARLKGLDAEGMQQVAVEQIFQLSFPNGDQQPVEAPQLLRAAKVLLATGSEPIPLPNIPFDGELVVSAREALAFDQVPDHLVVAGGGYIGLELGSVWRRLGARVTVMEALPGIVPSSDRQVADYLQRTLKKQGIEFRLNTRVTGLRRLGAKAMIQFSSGDENSEIDCDRLLVAIGRRPLVTGLGAEDVGICFDQNGRMQVDENYQTTCPGIYAVGDLIPGPMLAHKASEEGVVCVERMHGKVVTVAYDCLPGVVYTWPEGASVGKTEDQLKEAAVPYKVGKFNFMGNGRARAMDETEGFVKVLAHAESDRLLGVHIVGPRASDMIAEAVTAIGFKGTARELGMQFHAHPTLSEALKEAALDIHKEAIHG</sequence>
<keyword evidence="6 11" id="KW-0520">NAD</keyword>
<evidence type="ECO:0000259" key="15">
    <source>
        <dbReference type="Pfam" id="PF07992"/>
    </source>
</evidence>
<dbReference type="PRINTS" id="PR00368">
    <property type="entry name" value="FADPNR"/>
</dbReference>
<dbReference type="InterPro" id="IPR023753">
    <property type="entry name" value="FAD/NAD-binding_dom"/>
</dbReference>
<keyword evidence="11" id="KW-0547">Nucleotide-binding</keyword>
<dbReference type="SUPFAM" id="SSF55424">
    <property type="entry name" value="FAD/NAD-linked reductases, dimerisation (C-terminal) domain"/>
    <property type="match status" value="1"/>
</dbReference>
<evidence type="ECO:0000256" key="13">
    <source>
        <dbReference type="RuleBase" id="RU003692"/>
    </source>
</evidence>
<feature type="domain" description="Pyridine nucleotide-disulphide oxidoreductase dimerisation" evidence="14">
    <location>
        <begin position="365"/>
        <end position="473"/>
    </location>
</feature>
<dbReference type="Gene3D" id="3.30.390.30">
    <property type="match status" value="1"/>
</dbReference>
<feature type="binding site" evidence="11">
    <location>
        <position position="52"/>
    </location>
    <ligand>
        <name>FAD</name>
        <dbReference type="ChEBI" id="CHEBI:57692"/>
    </ligand>
</feature>
<evidence type="ECO:0000256" key="11">
    <source>
        <dbReference type="PIRSR" id="PIRSR000350-3"/>
    </source>
</evidence>
<dbReference type="PRINTS" id="PR00411">
    <property type="entry name" value="PNDRDTASEI"/>
</dbReference>
<keyword evidence="5 13" id="KW-0560">Oxidoreductase</keyword>
<dbReference type="PANTHER" id="PTHR22912:SF151">
    <property type="entry name" value="DIHYDROLIPOYL DEHYDROGENASE, MITOCHONDRIAL"/>
    <property type="match status" value="1"/>
</dbReference>
<dbReference type="GO" id="GO:0004148">
    <property type="term" value="F:dihydrolipoyl dehydrogenase (NADH) activity"/>
    <property type="evidence" value="ECO:0007669"/>
    <property type="project" value="UniProtKB-EC"/>
</dbReference>
<keyword evidence="4 11" id="KW-0274">FAD</keyword>
<gene>
    <name evidence="16" type="ORF">SAMN02745119_02323</name>
</gene>
<feature type="binding site" evidence="11">
    <location>
        <position position="222"/>
    </location>
    <ligand>
        <name>NAD(+)</name>
        <dbReference type="ChEBI" id="CHEBI:57540"/>
    </ligand>
</feature>
<evidence type="ECO:0000256" key="3">
    <source>
        <dbReference type="ARBA" id="ARBA00022630"/>
    </source>
</evidence>
<dbReference type="Gene3D" id="3.50.50.60">
    <property type="entry name" value="FAD/NAD(P)-binding domain"/>
    <property type="match status" value="2"/>
</dbReference>
<evidence type="ECO:0000256" key="12">
    <source>
        <dbReference type="PIRSR" id="PIRSR000350-4"/>
    </source>
</evidence>
<evidence type="ECO:0000256" key="2">
    <source>
        <dbReference type="ARBA" id="ARBA00012608"/>
    </source>
</evidence>
<dbReference type="InterPro" id="IPR001100">
    <property type="entry name" value="Pyr_nuc-diS_OxRdtase"/>
</dbReference>
<feature type="binding site" evidence="11">
    <location>
        <position position="330"/>
    </location>
    <ligand>
        <name>FAD</name>
        <dbReference type="ChEBI" id="CHEBI:57692"/>
    </ligand>
</feature>
<dbReference type="InterPro" id="IPR036188">
    <property type="entry name" value="FAD/NAD-bd_sf"/>
</dbReference>
<dbReference type="EC" id="1.8.1.4" evidence="2 13"/>
<dbReference type="FunFam" id="3.30.390.30:FF:000001">
    <property type="entry name" value="Dihydrolipoyl dehydrogenase"/>
    <property type="match status" value="1"/>
</dbReference>
<name>A0A1T4QCT0_9BACT</name>
<evidence type="ECO:0000256" key="5">
    <source>
        <dbReference type="ARBA" id="ARBA00023002"/>
    </source>
</evidence>
<dbReference type="Proteomes" id="UP000190102">
    <property type="component" value="Unassembled WGS sequence"/>
</dbReference>
<comment type="cofactor">
    <cofactor evidence="11 13">
        <name>FAD</name>
        <dbReference type="ChEBI" id="CHEBI:57692"/>
    </cofactor>
    <text evidence="11 13">Binds 1 FAD per subunit.</text>
</comment>
<dbReference type="EMBL" id="FUWR01000013">
    <property type="protein sequence ID" value="SKA01331.1"/>
    <property type="molecule type" value="Genomic_DNA"/>
</dbReference>
<dbReference type="NCBIfam" id="TIGR01350">
    <property type="entry name" value="lipoamide_DH"/>
    <property type="match status" value="1"/>
</dbReference>
<evidence type="ECO:0000313" key="17">
    <source>
        <dbReference type="Proteomes" id="UP000190102"/>
    </source>
</evidence>
<evidence type="ECO:0000313" key="16">
    <source>
        <dbReference type="EMBL" id="SKA01331.1"/>
    </source>
</evidence>
<evidence type="ECO:0000256" key="9">
    <source>
        <dbReference type="ARBA" id="ARBA00049187"/>
    </source>
</evidence>
<evidence type="ECO:0000256" key="4">
    <source>
        <dbReference type="ARBA" id="ARBA00022827"/>
    </source>
</evidence>
<feature type="active site" description="Proton acceptor" evidence="10">
    <location>
        <position position="462"/>
    </location>
</feature>
<dbReference type="Pfam" id="PF02852">
    <property type="entry name" value="Pyr_redox_dim"/>
    <property type="match status" value="1"/>
</dbReference>
<comment type="catalytic activity">
    <reaction evidence="9 13">
        <text>N(6)-[(R)-dihydrolipoyl]-L-lysyl-[protein] + NAD(+) = N(6)-[(R)-lipoyl]-L-lysyl-[protein] + NADH + H(+)</text>
        <dbReference type="Rhea" id="RHEA:15045"/>
        <dbReference type="Rhea" id="RHEA-COMP:10474"/>
        <dbReference type="Rhea" id="RHEA-COMP:10475"/>
        <dbReference type="ChEBI" id="CHEBI:15378"/>
        <dbReference type="ChEBI" id="CHEBI:57540"/>
        <dbReference type="ChEBI" id="CHEBI:57945"/>
        <dbReference type="ChEBI" id="CHEBI:83099"/>
        <dbReference type="ChEBI" id="CHEBI:83100"/>
        <dbReference type="EC" id="1.8.1.4"/>
    </reaction>
</comment>
<keyword evidence="17" id="KW-1185">Reference proteome</keyword>
<dbReference type="GO" id="GO:0005737">
    <property type="term" value="C:cytoplasm"/>
    <property type="evidence" value="ECO:0007669"/>
    <property type="project" value="UniProtKB-ARBA"/>
</dbReference>
<organism evidence="16 17">
    <name type="scientific">Trichlorobacter thiogenes</name>
    <dbReference type="NCBI Taxonomy" id="115783"/>
    <lineage>
        <taxon>Bacteria</taxon>
        <taxon>Pseudomonadati</taxon>
        <taxon>Thermodesulfobacteriota</taxon>
        <taxon>Desulfuromonadia</taxon>
        <taxon>Geobacterales</taxon>
        <taxon>Geobacteraceae</taxon>
        <taxon>Trichlorobacter</taxon>
    </lineage>
</organism>
<dbReference type="SUPFAM" id="SSF51905">
    <property type="entry name" value="FAD/NAD(P)-binding domain"/>
    <property type="match status" value="1"/>
</dbReference>
<dbReference type="InterPro" id="IPR016156">
    <property type="entry name" value="FAD/NAD-linked_Rdtase_dimer_sf"/>
</dbReference>
<reference evidence="17" key="1">
    <citation type="submission" date="2017-02" db="EMBL/GenBank/DDBJ databases">
        <authorList>
            <person name="Varghese N."/>
            <person name="Submissions S."/>
        </authorList>
    </citation>
    <scope>NUCLEOTIDE SEQUENCE [LARGE SCALE GENOMIC DNA]</scope>
    <source>
        <strain evidence="17">ATCC BAA-34</strain>
    </source>
</reference>
<feature type="binding site" evidence="11">
    <location>
        <position position="289"/>
    </location>
    <ligand>
        <name>NAD(+)</name>
        <dbReference type="ChEBI" id="CHEBI:57540"/>
    </ligand>
</feature>